<keyword evidence="1" id="KW-0472">Membrane</keyword>
<dbReference type="AlphaFoldDB" id="A0AAN5DE83"/>
<dbReference type="InterPro" id="IPR052860">
    <property type="entry name" value="NRL-GPCR1"/>
</dbReference>
<gene>
    <name evidence="2" type="ORF">PMAYCL1PPCAC_30685</name>
</gene>
<proteinExistence type="predicted"/>
<evidence type="ECO:0000313" key="2">
    <source>
        <dbReference type="EMBL" id="GMR60490.1"/>
    </source>
</evidence>
<feature type="transmembrane region" description="Helical" evidence="1">
    <location>
        <begin position="121"/>
        <end position="140"/>
    </location>
</feature>
<evidence type="ECO:0000313" key="3">
    <source>
        <dbReference type="Proteomes" id="UP001328107"/>
    </source>
</evidence>
<keyword evidence="3" id="KW-1185">Reference proteome</keyword>
<feature type="non-terminal residue" evidence="2">
    <location>
        <position position="1"/>
    </location>
</feature>
<dbReference type="EMBL" id="BTRK01000006">
    <property type="protein sequence ID" value="GMR60490.1"/>
    <property type="molecule type" value="Genomic_DNA"/>
</dbReference>
<dbReference type="Proteomes" id="UP001328107">
    <property type="component" value="Unassembled WGS sequence"/>
</dbReference>
<sequence length="305" mass="35071">PVTMVEFLLGLATFCSLVIFLKVLCMYTALHPNCRFLMISLALALLLLTSSYMMELTAVVRNITLPERGDVVNHPFLRNVWFLHETAYALSSLLMFCLTIERLYACLTARDYVNLHKFHPITVVGLVLSMSGSLTFGYFIHFRNIHIPTTSFINSFELGSLILAVITLYWSRRKYREMIPNDLSYRYQMDEVINLTACILPAIIMGVVFKLSAMIFVWLMIFTDRDPIGFSEIVSVYGFFFPWIVMARHHRMRAHLIHVLTCGDASDREARKAADKLTRRVSTDEYFKALNQELDLKIPKSPSCV</sequence>
<comment type="caution">
    <text evidence="2">The sequence shown here is derived from an EMBL/GenBank/DDBJ whole genome shotgun (WGS) entry which is preliminary data.</text>
</comment>
<feature type="transmembrane region" description="Helical" evidence="1">
    <location>
        <begin position="152"/>
        <end position="171"/>
    </location>
</feature>
<protein>
    <recommendedName>
        <fullName evidence="4">G protein-coupled receptor</fullName>
    </recommendedName>
</protein>
<feature type="transmembrane region" description="Helical" evidence="1">
    <location>
        <begin position="6"/>
        <end position="24"/>
    </location>
</feature>
<name>A0AAN5DE83_9BILA</name>
<organism evidence="2 3">
    <name type="scientific">Pristionchus mayeri</name>
    <dbReference type="NCBI Taxonomy" id="1317129"/>
    <lineage>
        <taxon>Eukaryota</taxon>
        <taxon>Metazoa</taxon>
        <taxon>Ecdysozoa</taxon>
        <taxon>Nematoda</taxon>
        <taxon>Chromadorea</taxon>
        <taxon>Rhabditida</taxon>
        <taxon>Rhabditina</taxon>
        <taxon>Diplogasteromorpha</taxon>
        <taxon>Diplogasteroidea</taxon>
        <taxon>Neodiplogasteridae</taxon>
        <taxon>Pristionchus</taxon>
    </lineage>
</organism>
<keyword evidence="1" id="KW-0812">Transmembrane</keyword>
<dbReference type="PANTHER" id="PTHR47521:SF18">
    <property type="entry name" value="G PROTEIN-COUPLED RECEPTOR-RELATED"/>
    <property type="match status" value="1"/>
</dbReference>
<feature type="transmembrane region" description="Helical" evidence="1">
    <location>
        <begin position="192"/>
        <end position="221"/>
    </location>
</feature>
<dbReference type="PANTHER" id="PTHR47521">
    <property type="entry name" value="SERPENTINE RECEPTOR, CLASS E (EPSILON)-RELATED"/>
    <property type="match status" value="1"/>
</dbReference>
<accession>A0AAN5DE83</accession>
<feature type="transmembrane region" description="Helical" evidence="1">
    <location>
        <begin position="80"/>
        <end position="100"/>
    </location>
</feature>
<feature type="transmembrane region" description="Helical" evidence="1">
    <location>
        <begin position="36"/>
        <end position="60"/>
    </location>
</feature>
<evidence type="ECO:0000256" key="1">
    <source>
        <dbReference type="SAM" id="Phobius"/>
    </source>
</evidence>
<evidence type="ECO:0008006" key="4">
    <source>
        <dbReference type="Google" id="ProtNLM"/>
    </source>
</evidence>
<reference evidence="3" key="1">
    <citation type="submission" date="2022-10" db="EMBL/GenBank/DDBJ databases">
        <title>Genome assembly of Pristionchus species.</title>
        <authorList>
            <person name="Yoshida K."/>
            <person name="Sommer R.J."/>
        </authorList>
    </citation>
    <scope>NUCLEOTIDE SEQUENCE [LARGE SCALE GENOMIC DNA]</scope>
    <source>
        <strain evidence="3">RS5460</strain>
    </source>
</reference>
<keyword evidence="1" id="KW-1133">Transmembrane helix</keyword>
<feature type="transmembrane region" description="Helical" evidence="1">
    <location>
        <begin position="227"/>
        <end position="246"/>
    </location>
</feature>